<dbReference type="Pfam" id="PF00122">
    <property type="entry name" value="E1-E2_ATPase"/>
    <property type="match status" value="1"/>
</dbReference>
<dbReference type="InterPro" id="IPR023299">
    <property type="entry name" value="ATPase_P-typ_cyto_dom_N"/>
</dbReference>
<evidence type="ECO:0000313" key="14">
    <source>
        <dbReference type="Proteomes" id="UP001187192"/>
    </source>
</evidence>
<keyword evidence="3 10" id="KW-0547">Nucleotide-binding</keyword>
<dbReference type="InterPro" id="IPR008250">
    <property type="entry name" value="ATPase_P-typ_transduc_dom_A_sf"/>
</dbReference>
<feature type="transmembrane region" description="Helical" evidence="10">
    <location>
        <begin position="708"/>
        <end position="731"/>
    </location>
</feature>
<feature type="domain" description="P-type ATPase A" evidence="11">
    <location>
        <begin position="106"/>
        <end position="220"/>
    </location>
</feature>
<dbReference type="SUPFAM" id="SSF81665">
    <property type="entry name" value="Calcium ATPase, transmembrane domain M"/>
    <property type="match status" value="1"/>
</dbReference>
<evidence type="ECO:0000256" key="2">
    <source>
        <dbReference type="ARBA" id="ARBA00022692"/>
    </source>
</evidence>
<dbReference type="InterPro" id="IPR059000">
    <property type="entry name" value="ATPase_P-type_domA"/>
</dbReference>
<keyword evidence="6" id="KW-0460">Magnesium</keyword>
<evidence type="ECO:0000256" key="4">
    <source>
        <dbReference type="ARBA" id="ARBA00022837"/>
    </source>
</evidence>
<keyword evidence="7" id="KW-1278">Translocase</keyword>
<dbReference type="PROSITE" id="PS00154">
    <property type="entry name" value="ATPASE_E1_E2"/>
    <property type="match status" value="1"/>
</dbReference>
<gene>
    <name evidence="13" type="ORF">TIFTF001_004967</name>
</gene>
<dbReference type="InterPro" id="IPR001757">
    <property type="entry name" value="P_typ_ATPase"/>
</dbReference>
<dbReference type="Pfam" id="PF13246">
    <property type="entry name" value="Cation_ATPase"/>
    <property type="match status" value="1"/>
</dbReference>
<dbReference type="NCBIfam" id="TIGR01494">
    <property type="entry name" value="ATPase_P-type"/>
    <property type="match status" value="2"/>
</dbReference>
<name>A0AA87ZKX4_FICCA</name>
<evidence type="ECO:0000256" key="5">
    <source>
        <dbReference type="ARBA" id="ARBA00022840"/>
    </source>
</evidence>
<keyword evidence="14" id="KW-1185">Reference proteome</keyword>
<feature type="transmembrane region" description="Helical" evidence="10">
    <location>
        <begin position="890"/>
        <end position="909"/>
    </location>
</feature>
<dbReference type="Gene3D" id="2.70.150.10">
    <property type="entry name" value="Calcium-transporting ATPase, cytoplasmic transduction domain A"/>
    <property type="match status" value="1"/>
</dbReference>
<evidence type="ECO:0000256" key="9">
    <source>
        <dbReference type="ARBA" id="ARBA00023136"/>
    </source>
</evidence>
<dbReference type="FunFam" id="1.20.1110.10:FF:000065">
    <property type="entry name" value="Sarcoplasmic/endoplasmic reticulum calcium ATPase 1"/>
    <property type="match status" value="1"/>
</dbReference>
<organism evidence="13 14">
    <name type="scientific">Ficus carica</name>
    <name type="common">Common fig</name>
    <dbReference type="NCBI Taxonomy" id="3494"/>
    <lineage>
        <taxon>Eukaryota</taxon>
        <taxon>Viridiplantae</taxon>
        <taxon>Streptophyta</taxon>
        <taxon>Embryophyta</taxon>
        <taxon>Tracheophyta</taxon>
        <taxon>Spermatophyta</taxon>
        <taxon>Magnoliopsida</taxon>
        <taxon>eudicotyledons</taxon>
        <taxon>Gunneridae</taxon>
        <taxon>Pentapetalae</taxon>
        <taxon>rosids</taxon>
        <taxon>fabids</taxon>
        <taxon>Rosales</taxon>
        <taxon>Moraceae</taxon>
        <taxon>Ficeae</taxon>
        <taxon>Ficus</taxon>
    </lineage>
</organism>
<feature type="transmembrane region" description="Helical" evidence="10">
    <location>
        <begin position="278"/>
        <end position="301"/>
    </location>
</feature>
<comment type="caution">
    <text evidence="13">The sequence shown here is derived from an EMBL/GenBank/DDBJ whole genome shotgun (WGS) entry which is preliminary data.</text>
</comment>
<evidence type="ECO:0000256" key="1">
    <source>
        <dbReference type="ARBA" id="ARBA00004141"/>
    </source>
</evidence>
<dbReference type="FunFam" id="2.70.150.10:FF:000055">
    <property type="entry name" value="Calcium-transporting ATPase"/>
    <property type="match status" value="1"/>
</dbReference>
<dbReference type="InterPro" id="IPR036412">
    <property type="entry name" value="HAD-like_sf"/>
</dbReference>
<dbReference type="PANTHER" id="PTHR42861">
    <property type="entry name" value="CALCIUM-TRANSPORTING ATPASE"/>
    <property type="match status" value="1"/>
</dbReference>
<feature type="domain" description="Cation-transporting P-type ATPase C-terminal" evidence="12">
    <location>
        <begin position="734"/>
        <end position="946"/>
    </location>
</feature>
<dbReference type="GO" id="GO:0016887">
    <property type="term" value="F:ATP hydrolysis activity"/>
    <property type="evidence" value="ECO:0007669"/>
    <property type="project" value="InterPro"/>
</dbReference>
<dbReference type="Pfam" id="PF08282">
    <property type="entry name" value="Hydrolase_3"/>
    <property type="match status" value="1"/>
</dbReference>
<evidence type="ECO:0000256" key="3">
    <source>
        <dbReference type="ARBA" id="ARBA00022741"/>
    </source>
</evidence>
<dbReference type="InterPro" id="IPR023298">
    <property type="entry name" value="ATPase_P-typ_TM_dom_sf"/>
</dbReference>
<reference evidence="13" key="1">
    <citation type="submission" date="2023-07" db="EMBL/GenBank/DDBJ databases">
        <title>draft genome sequence of fig (Ficus carica).</title>
        <authorList>
            <person name="Takahashi T."/>
            <person name="Nishimura K."/>
        </authorList>
    </citation>
    <scope>NUCLEOTIDE SEQUENCE</scope>
</reference>
<dbReference type="FunFam" id="1.20.1110.10:FF:000027">
    <property type="entry name" value="Calcium-transporting ATPase, putative"/>
    <property type="match status" value="1"/>
</dbReference>
<dbReference type="GO" id="GO:0016020">
    <property type="term" value="C:membrane"/>
    <property type="evidence" value="ECO:0007669"/>
    <property type="project" value="UniProtKB-SubCell"/>
</dbReference>
<keyword evidence="5 10" id="KW-0067">ATP-binding</keyword>
<protein>
    <recommendedName>
        <fullName evidence="10">Calcium-transporting ATPase</fullName>
        <ecNumber evidence="10">7.2.2.10</ecNumber>
    </recommendedName>
</protein>
<dbReference type="GO" id="GO:0005388">
    <property type="term" value="F:P-type calcium transporter activity"/>
    <property type="evidence" value="ECO:0007669"/>
    <property type="project" value="UniProtKB-EC"/>
</dbReference>
<keyword evidence="8 10" id="KW-1133">Transmembrane helix</keyword>
<dbReference type="Proteomes" id="UP001187192">
    <property type="component" value="Unassembled WGS sequence"/>
</dbReference>
<keyword evidence="10" id="KW-0406">Ion transport</keyword>
<dbReference type="InterPro" id="IPR006068">
    <property type="entry name" value="ATPase_P-typ_cation-transptr_C"/>
</dbReference>
<feature type="transmembrane region" description="Helical" evidence="10">
    <location>
        <begin position="12"/>
        <end position="37"/>
    </location>
</feature>
<evidence type="ECO:0000313" key="13">
    <source>
        <dbReference type="EMBL" id="GMN34895.1"/>
    </source>
</evidence>
<dbReference type="GO" id="GO:0005524">
    <property type="term" value="F:ATP binding"/>
    <property type="evidence" value="ECO:0007669"/>
    <property type="project" value="UniProtKB-KW"/>
</dbReference>
<dbReference type="Gene3D" id="1.20.1110.10">
    <property type="entry name" value="Calcium-transporting ATPase, transmembrane domain"/>
    <property type="match status" value="3"/>
</dbReference>
<dbReference type="NCBIfam" id="TIGR01116">
    <property type="entry name" value="ATPase-IIA1_Ca"/>
    <property type="match status" value="1"/>
</dbReference>
<dbReference type="InterPro" id="IPR018303">
    <property type="entry name" value="ATPase_P-typ_P_site"/>
</dbReference>
<evidence type="ECO:0000256" key="10">
    <source>
        <dbReference type="RuleBase" id="RU361146"/>
    </source>
</evidence>
<dbReference type="EMBL" id="BTGU01000005">
    <property type="protein sequence ID" value="GMN34895.1"/>
    <property type="molecule type" value="Genomic_DNA"/>
</dbReference>
<evidence type="ECO:0000259" key="12">
    <source>
        <dbReference type="Pfam" id="PF00689"/>
    </source>
</evidence>
<feature type="transmembrane region" description="Helical" evidence="10">
    <location>
        <begin position="44"/>
        <end position="62"/>
    </location>
</feature>
<comment type="catalytic activity">
    <reaction evidence="10">
        <text>Ca(2+)(in) + ATP + H2O = Ca(2+)(out) + ADP + phosphate + H(+)</text>
        <dbReference type="Rhea" id="RHEA:18105"/>
        <dbReference type="ChEBI" id="CHEBI:15377"/>
        <dbReference type="ChEBI" id="CHEBI:15378"/>
        <dbReference type="ChEBI" id="CHEBI:29108"/>
        <dbReference type="ChEBI" id="CHEBI:30616"/>
        <dbReference type="ChEBI" id="CHEBI:43474"/>
        <dbReference type="ChEBI" id="CHEBI:456216"/>
        <dbReference type="EC" id="7.2.2.10"/>
    </reaction>
</comment>
<dbReference type="Gene3D" id="3.40.1110.10">
    <property type="entry name" value="Calcium-transporting ATPase, cytoplasmic domain N"/>
    <property type="match status" value="1"/>
</dbReference>
<dbReference type="Pfam" id="PF00689">
    <property type="entry name" value="Cation_ATPase_C"/>
    <property type="match status" value="1"/>
</dbReference>
<comment type="function">
    <text evidence="10">Catalyzes the hydrolysis of ATP coupled with the transport of calcium.</text>
</comment>
<dbReference type="SUPFAM" id="SSF81653">
    <property type="entry name" value="Calcium ATPase, transduction domain A"/>
    <property type="match status" value="1"/>
</dbReference>
<comment type="caution">
    <text evidence="10">Lacks conserved residue(s) required for the propagation of feature annotation.</text>
</comment>
<sequence>MFLTQIKLLCEYAPHFILVVLKIVYFTFAGAPFWKLVLKQFDDLLVKILIASALISFILALINGETGLTAFLEPSVILLILAANAAVGVITESNAEKALEELRAYQADIATVLRNGCFSILPATELVPGDIVEVAVGCKVPADMRMIEMLSNELRVDQAILTGESCSVEKELESTIATNAVYQDKTNILFSGTVVVAGRSRAVVVGVGAHTAMGSIRDSMLQTEDEATPLKKKLDEFGTFLAKVIAGICVLVWIVNIGHFRDPSHGGFMRGAIHYFKIAVALAVAAIPEGLPAVVTTCLALGTKRMARLNAIVRSLPSVETLGCTTVICSDKTGTLTTNMMSVSKVCVVQSVQRSPLIGEYNVSGTTYAPEGIIFDSAGRQLDFPAQLPCLIHIAMCSALCNESILQYNPDKGSYEKIGESTEVALRVLAEKVGLPGFDSMPSSLNMLSKHERASYCNHYWQDQFKKVSVADFTRDRKMMSVLCSRNHLQIMFSKGAPESIISRCTSVLCNDDGSTVPLTANTRAELELRLQSFAGKDTLRCLALALKQMPVVQQSISYNDEKDLTFIGLVGMLDPPREEVRNAMLSCAFDDLVDLAGRSFTASEFEELPALQQTLALQRMALFTRVEPSHKKMLVEALQHQNEVVAMTGDGVNDAPALKKADIGIAMGSGTAVAKSASDMVLADDNFATIVAAVAEGRAIYNNTKQFIRYMISSNIGEVVCIFVAAVLGIPDTLAPVQLLWVNLVTDGLPATAIGFNKPDSDVMKAKPRKVNEAVVTGWLFFRYLVIGAYVGLATIAGFIWWFVYADGGPKLPYSELMNFDSCPIRETTYPCSIFDDRHPSTVSMTVLVVVEMFNALNNLSENQSLLDKVYIYLKACINERVIRPWSNLWLLASIILTMLLHILILYVHPLSVLFSVTPLSWSEWAVVLYLSFPVIIIDEVLKFFSRNSTGVRFTFRFRRPDLLPRKELRDK</sequence>
<dbReference type="PRINTS" id="PR00119">
    <property type="entry name" value="CATATPASE"/>
</dbReference>
<keyword evidence="9 10" id="KW-0472">Membrane</keyword>
<dbReference type="SUPFAM" id="SSF81660">
    <property type="entry name" value="Metal cation-transporting ATPase, ATP-binding domain N"/>
    <property type="match status" value="1"/>
</dbReference>
<feature type="transmembrane region" description="Helical" evidence="10">
    <location>
        <begin position="240"/>
        <end position="258"/>
    </location>
</feature>
<accession>A0AA87ZKX4</accession>
<dbReference type="SUPFAM" id="SSF56784">
    <property type="entry name" value="HAD-like"/>
    <property type="match status" value="1"/>
</dbReference>
<feature type="transmembrane region" description="Helical" evidence="10">
    <location>
        <begin position="68"/>
        <end position="90"/>
    </location>
</feature>
<keyword evidence="4 10" id="KW-0106">Calcium</keyword>
<dbReference type="AlphaFoldDB" id="A0AA87ZKX4"/>
<comment type="subcellular location">
    <subcellularLocation>
        <location evidence="1 10">Membrane</location>
        <topology evidence="1 10">Multi-pass membrane protein</topology>
    </subcellularLocation>
</comment>
<dbReference type="InterPro" id="IPR005782">
    <property type="entry name" value="P-type_ATPase_IIA"/>
</dbReference>
<keyword evidence="10" id="KW-0109">Calcium transport</keyword>
<feature type="transmembrane region" description="Helical" evidence="10">
    <location>
        <begin position="782"/>
        <end position="805"/>
    </location>
</feature>
<dbReference type="SFLD" id="SFLDS00003">
    <property type="entry name" value="Haloacid_Dehalogenase"/>
    <property type="match status" value="1"/>
</dbReference>
<dbReference type="FunFam" id="3.40.1110.10:FF:000037">
    <property type="entry name" value="Calcium-transporting ATPase"/>
    <property type="match status" value="1"/>
</dbReference>
<proteinExistence type="inferred from homology"/>
<keyword evidence="2 10" id="KW-0812">Transmembrane</keyword>
<dbReference type="EC" id="7.2.2.10" evidence="10"/>
<evidence type="ECO:0000256" key="7">
    <source>
        <dbReference type="ARBA" id="ARBA00022967"/>
    </source>
</evidence>
<evidence type="ECO:0000256" key="8">
    <source>
        <dbReference type="ARBA" id="ARBA00022989"/>
    </source>
</evidence>
<evidence type="ECO:0000259" key="11">
    <source>
        <dbReference type="Pfam" id="PF00122"/>
    </source>
</evidence>
<evidence type="ECO:0000256" key="6">
    <source>
        <dbReference type="ARBA" id="ARBA00022842"/>
    </source>
</evidence>
<keyword evidence="10" id="KW-0813">Transport</keyword>
<comment type="similarity">
    <text evidence="10">Belongs to the cation transport ATPase (P-type) (TC 3.A.3) family. Type IIA subfamily.</text>
</comment>
<dbReference type="PRINTS" id="PR00120">
    <property type="entry name" value="HATPASE"/>
</dbReference>
<feature type="transmembrane region" description="Helical" evidence="10">
    <location>
        <begin position="921"/>
        <end position="939"/>
    </location>
</feature>